<name>A0ABN9A4X8_RANTA</name>
<feature type="compositionally biased region" description="Polar residues" evidence="1">
    <location>
        <begin position="41"/>
        <end position="51"/>
    </location>
</feature>
<protein>
    <submittedName>
        <fullName evidence="2">Uncharacterized protein</fullName>
    </submittedName>
</protein>
<dbReference type="Proteomes" id="UP001176941">
    <property type="component" value="Chromosome X"/>
</dbReference>
<reference evidence="2" key="1">
    <citation type="submission" date="2023-04" db="EMBL/GenBank/DDBJ databases">
        <authorList>
            <consortium name="ELIXIR-Norway"/>
        </authorList>
    </citation>
    <scope>NUCLEOTIDE SEQUENCE [LARGE SCALE GENOMIC DNA]</scope>
</reference>
<sequence>MCPGDALGHMRRCRPNLQPSAPPPDCDLTRASPTRCELPTSGPNLKSSAACTHSPPGGAQPGVHGGRPTDCDDLRILPEWQLPLLSCPSLLGCKSPSLLGDGFLC</sequence>
<evidence type="ECO:0000256" key="1">
    <source>
        <dbReference type="SAM" id="MobiDB-lite"/>
    </source>
</evidence>
<evidence type="ECO:0000313" key="2">
    <source>
        <dbReference type="EMBL" id="CAI9181335.1"/>
    </source>
</evidence>
<evidence type="ECO:0000313" key="3">
    <source>
        <dbReference type="Proteomes" id="UP001176941"/>
    </source>
</evidence>
<keyword evidence="3" id="KW-1185">Reference proteome</keyword>
<accession>A0ABN9A4X8</accession>
<proteinExistence type="predicted"/>
<dbReference type="EMBL" id="OX460343">
    <property type="protein sequence ID" value="CAI9181335.1"/>
    <property type="molecule type" value="Genomic_DNA"/>
</dbReference>
<gene>
    <name evidence="2" type="ORF">MRATA1EN1_LOCUS30297</name>
</gene>
<feature type="region of interest" description="Disordered" evidence="1">
    <location>
        <begin position="1"/>
        <end position="68"/>
    </location>
</feature>
<organism evidence="2 3">
    <name type="scientific">Rangifer tarandus platyrhynchus</name>
    <name type="common">Svalbard reindeer</name>
    <dbReference type="NCBI Taxonomy" id="3082113"/>
    <lineage>
        <taxon>Eukaryota</taxon>
        <taxon>Metazoa</taxon>
        <taxon>Chordata</taxon>
        <taxon>Craniata</taxon>
        <taxon>Vertebrata</taxon>
        <taxon>Euteleostomi</taxon>
        <taxon>Mammalia</taxon>
        <taxon>Eutheria</taxon>
        <taxon>Laurasiatheria</taxon>
        <taxon>Artiodactyla</taxon>
        <taxon>Ruminantia</taxon>
        <taxon>Pecora</taxon>
        <taxon>Cervidae</taxon>
        <taxon>Odocoileinae</taxon>
        <taxon>Rangifer</taxon>
    </lineage>
</organism>